<dbReference type="RefSeq" id="WP_377743036.1">
    <property type="nucleotide sequence ID" value="NZ_JBHRXJ010000003.1"/>
</dbReference>
<gene>
    <name evidence="2" type="ORF">ACFOMH_05055</name>
</gene>
<accession>A0ABV7R1W4</accession>
<dbReference type="SUPFAM" id="SSF54593">
    <property type="entry name" value="Glyoxalase/Bleomycin resistance protein/Dihydroxybiphenyl dioxygenase"/>
    <property type="match status" value="1"/>
</dbReference>
<dbReference type="InterPro" id="IPR029068">
    <property type="entry name" value="Glyas_Bleomycin-R_OHBP_Dase"/>
</dbReference>
<dbReference type="Gene3D" id="3.10.180.10">
    <property type="entry name" value="2,3-Dihydroxybiphenyl 1,2-Dioxygenase, domain 1"/>
    <property type="match status" value="1"/>
</dbReference>
<evidence type="ECO:0000313" key="3">
    <source>
        <dbReference type="Proteomes" id="UP001595721"/>
    </source>
</evidence>
<feature type="domain" description="VOC" evidence="1">
    <location>
        <begin position="9"/>
        <end position="121"/>
    </location>
</feature>
<dbReference type="Proteomes" id="UP001595721">
    <property type="component" value="Unassembled WGS sequence"/>
</dbReference>
<dbReference type="InterPro" id="IPR037523">
    <property type="entry name" value="VOC_core"/>
</dbReference>
<sequence>MTGFAAAEPFQEVTVGIPVADLAKAEVWYARLLGPGAEILRPYPGATEFKVAPGVWLQLFEPEGDLAAKHVLRFMVDDIATVQAAHASMGINSGEAIKVPGLVTFSEFSDPDGNLLGLYDLP</sequence>
<evidence type="ECO:0000313" key="2">
    <source>
        <dbReference type="EMBL" id="MFC3527533.1"/>
    </source>
</evidence>
<dbReference type="EMBL" id="JBHRXJ010000003">
    <property type="protein sequence ID" value="MFC3527533.1"/>
    <property type="molecule type" value="Genomic_DNA"/>
</dbReference>
<evidence type="ECO:0000259" key="1">
    <source>
        <dbReference type="PROSITE" id="PS51819"/>
    </source>
</evidence>
<reference evidence="3" key="1">
    <citation type="journal article" date="2019" name="Int. J. Syst. Evol. Microbiol.">
        <title>The Global Catalogue of Microorganisms (GCM) 10K type strain sequencing project: providing services to taxonomists for standard genome sequencing and annotation.</title>
        <authorList>
            <consortium name="The Broad Institute Genomics Platform"/>
            <consortium name="The Broad Institute Genome Sequencing Center for Infectious Disease"/>
            <person name="Wu L."/>
            <person name="Ma J."/>
        </authorList>
    </citation>
    <scope>NUCLEOTIDE SEQUENCE [LARGE SCALE GENOMIC DNA]</scope>
    <source>
        <strain evidence="3">KCTC 42899</strain>
    </source>
</reference>
<name>A0ABV7R1W4_9RHOB</name>
<dbReference type="PROSITE" id="PS51819">
    <property type="entry name" value="VOC"/>
    <property type="match status" value="1"/>
</dbReference>
<dbReference type="CDD" id="cd06587">
    <property type="entry name" value="VOC"/>
    <property type="match status" value="1"/>
</dbReference>
<protein>
    <submittedName>
        <fullName evidence="2">VOC family protein</fullName>
    </submittedName>
</protein>
<comment type="caution">
    <text evidence="2">The sequence shown here is derived from an EMBL/GenBank/DDBJ whole genome shotgun (WGS) entry which is preliminary data.</text>
</comment>
<organism evidence="2 3">
    <name type="scientific">Paracoccus mangrovi</name>
    <dbReference type="NCBI Taxonomy" id="1715645"/>
    <lineage>
        <taxon>Bacteria</taxon>
        <taxon>Pseudomonadati</taxon>
        <taxon>Pseudomonadota</taxon>
        <taxon>Alphaproteobacteria</taxon>
        <taxon>Rhodobacterales</taxon>
        <taxon>Paracoccaceae</taxon>
        <taxon>Paracoccus</taxon>
    </lineage>
</organism>
<keyword evidence="3" id="KW-1185">Reference proteome</keyword>
<proteinExistence type="predicted"/>